<dbReference type="RefSeq" id="WP_012062712.1">
    <property type="nucleotide sequence ID" value="NC_009633.1"/>
</dbReference>
<dbReference type="AlphaFoldDB" id="A6TNA6"/>
<dbReference type="EMBL" id="CP000724">
    <property type="protein sequence ID" value="ABR47674.1"/>
    <property type="molecule type" value="Genomic_DNA"/>
</dbReference>
<keyword evidence="2" id="KW-1185">Reference proteome</keyword>
<evidence type="ECO:0000313" key="2">
    <source>
        <dbReference type="Proteomes" id="UP000001572"/>
    </source>
</evidence>
<proteinExistence type="predicted"/>
<reference evidence="2" key="1">
    <citation type="journal article" date="2016" name="Genome Announc.">
        <title>Complete genome sequence of Alkaliphilus metalliredigens strain QYMF, an alkaliphilic and metal-reducing bacterium isolated from borax-contaminated leachate ponds.</title>
        <authorList>
            <person name="Hwang C."/>
            <person name="Copeland A."/>
            <person name="Lucas S."/>
            <person name="Lapidus A."/>
            <person name="Barry K."/>
            <person name="Detter J.C."/>
            <person name="Glavina Del Rio T."/>
            <person name="Hammon N."/>
            <person name="Israni S."/>
            <person name="Dalin E."/>
            <person name="Tice H."/>
            <person name="Pitluck S."/>
            <person name="Chertkov O."/>
            <person name="Brettin T."/>
            <person name="Bruce D."/>
            <person name="Han C."/>
            <person name="Schmutz J."/>
            <person name="Larimer F."/>
            <person name="Land M.L."/>
            <person name="Hauser L."/>
            <person name="Kyrpides N."/>
            <person name="Mikhailova N."/>
            <person name="Ye Q."/>
            <person name="Zhou J."/>
            <person name="Richardson P."/>
            <person name="Fields M.W."/>
        </authorList>
    </citation>
    <scope>NUCLEOTIDE SEQUENCE [LARGE SCALE GENOMIC DNA]</scope>
    <source>
        <strain evidence="2">QYMF</strain>
    </source>
</reference>
<accession>A6TNA6</accession>
<dbReference type="KEGG" id="amt:Amet_1477"/>
<dbReference type="OrthoDB" id="9804686at2"/>
<name>A6TNA6_ALKMQ</name>
<protein>
    <submittedName>
        <fullName evidence="1">Uncharacterized protein</fullName>
    </submittedName>
</protein>
<evidence type="ECO:0000313" key="1">
    <source>
        <dbReference type="EMBL" id="ABR47674.1"/>
    </source>
</evidence>
<sequence length="316" mass="36307">MNVSAYRTRVMSIIVLILVMASFSYTDAVGVPSDVYVTIDNERYEAQGSKIIKDNKVLADFSVWRSKNDGIDEVTAKSFIITDLAHQKHGEDDLIFAVGLAFKRNHVDFNDTSSYKNMQVNIGTPQLIIYSYNLSGRKDLYPYSASGVDIHLEGIKALKDVWASPFKSEFNEANEDTSFEYIYSFYKDLVHPRVIMSKYHRNLGYVLYGDGDDSDAVNNNSRHIHVTSISTARRPFRSIDDYSREQFFITFNYLENVAIKNQIPYKVDNSGFFMWEEDRNKLMLANKGDTHSIAVLVDISVYGRPRPLDHFWMDND</sequence>
<dbReference type="Proteomes" id="UP000001572">
    <property type="component" value="Chromosome"/>
</dbReference>
<dbReference type="HOGENOM" id="CLU_878907_0_0_9"/>
<gene>
    <name evidence="1" type="ordered locus">Amet_1477</name>
</gene>
<organism evidence="1 2">
    <name type="scientific">Alkaliphilus metalliredigens (strain QYMF)</name>
    <dbReference type="NCBI Taxonomy" id="293826"/>
    <lineage>
        <taxon>Bacteria</taxon>
        <taxon>Bacillati</taxon>
        <taxon>Bacillota</taxon>
        <taxon>Clostridia</taxon>
        <taxon>Peptostreptococcales</taxon>
        <taxon>Natronincolaceae</taxon>
        <taxon>Alkaliphilus</taxon>
    </lineage>
</organism>